<dbReference type="AlphaFoldDB" id="A0A327SP06"/>
<dbReference type="EMBL" id="QLLR01000009">
    <property type="protein sequence ID" value="RAJ31016.1"/>
    <property type="molecule type" value="Genomic_DNA"/>
</dbReference>
<protein>
    <submittedName>
        <fullName evidence="1">Uncharacterized protein</fullName>
    </submittedName>
</protein>
<evidence type="ECO:0000313" key="1">
    <source>
        <dbReference type="EMBL" id="RAJ31016.1"/>
    </source>
</evidence>
<organism evidence="1 2">
    <name type="scientific">Pedobacter cryoconitis</name>
    <dbReference type="NCBI Taxonomy" id="188932"/>
    <lineage>
        <taxon>Bacteria</taxon>
        <taxon>Pseudomonadati</taxon>
        <taxon>Bacteroidota</taxon>
        <taxon>Sphingobacteriia</taxon>
        <taxon>Sphingobacteriales</taxon>
        <taxon>Sphingobacteriaceae</taxon>
        <taxon>Pedobacter</taxon>
    </lineage>
</organism>
<sequence length="148" mass="15933">MLLGIVNISNAQEKDGGVGIGTTTPDLKSILDIVSTKKGILIPRLTTEGRETLQKSGTNNIVINGMLIFNIDTQKFNYWSIDHWVDLSSGGSGSLGPEIIVKEGIPTQPIGKNGDLYIDSITGNYYLKIGDKWIYEGNLKGPQGIPGT</sequence>
<name>A0A327SP06_9SPHI</name>
<feature type="non-terminal residue" evidence="1">
    <location>
        <position position="148"/>
    </location>
</feature>
<dbReference type="Proteomes" id="UP000249754">
    <property type="component" value="Unassembled WGS sequence"/>
</dbReference>
<accession>A0A327SP06</accession>
<evidence type="ECO:0000313" key="2">
    <source>
        <dbReference type="Proteomes" id="UP000249754"/>
    </source>
</evidence>
<gene>
    <name evidence="1" type="ORF">LY11_02245</name>
</gene>
<reference evidence="1 2" key="1">
    <citation type="submission" date="2018-06" db="EMBL/GenBank/DDBJ databases">
        <title>Genomic Encyclopedia of Archaeal and Bacterial Type Strains, Phase II (KMG-II): from individual species to whole genera.</title>
        <authorList>
            <person name="Goeker M."/>
        </authorList>
    </citation>
    <scope>NUCLEOTIDE SEQUENCE [LARGE SCALE GENOMIC DNA]</scope>
    <source>
        <strain evidence="1 2">DSM 14825</strain>
    </source>
</reference>
<comment type="caution">
    <text evidence="1">The sequence shown here is derived from an EMBL/GenBank/DDBJ whole genome shotgun (WGS) entry which is preliminary data.</text>
</comment>
<proteinExistence type="predicted"/>